<proteinExistence type="predicted"/>
<organism evidence="1 2">
    <name type="scientific">Steinernema glaseri</name>
    <dbReference type="NCBI Taxonomy" id="37863"/>
    <lineage>
        <taxon>Eukaryota</taxon>
        <taxon>Metazoa</taxon>
        <taxon>Ecdysozoa</taxon>
        <taxon>Nematoda</taxon>
        <taxon>Chromadorea</taxon>
        <taxon>Rhabditida</taxon>
        <taxon>Tylenchina</taxon>
        <taxon>Panagrolaimomorpha</taxon>
        <taxon>Strongyloidoidea</taxon>
        <taxon>Steinernematidae</taxon>
        <taxon>Steinernema</taxon>
    </lineage>
</organism>
<name>A0A1I7ZT39_9BILA</name>
<keyword evidence="1" id="KW-1185">Reference proteome</keyword>
<protein>
    <submittedName>
        <fullName evidence="2">Uncharacterized protein</fullName>
    </submittedName>
</protein>
<dbReference type="WBParaSite" id="L893_g29554.t1">
    <property type="protein sequence ID" value="L893_g29554.t1"/>
    <property type="gene ID" value="L893_g29554"/>
</dbReference>
<sequence>MLYADDWSQRPVTDHRVRPWGLVDHMHMYRRRMIKVVRRAHRSVCATSGFLDFYMINGVKLPREEMSVAVGPKIALSVPYPSDKRLKKRDCIKSSACHETALATETKERDRGKRPAINDCAVTSCKWCASFIRAKEAQQPLDSHFRSPFRVNTRCRGAAAALRHEENNKFTNSFDQNAL</sequence>
<dbReference type="Proteomes" id="UP000095287">
    <property type="component" value="Unplaced"/>
</dbReference>
<evidence type="ECO:0000313" key="1">
    <source>
        <dbReference type="Proteomes" id="UP000095287"/>
    </source>
</evidence>
<reference evidence="2" key="1">
    <citation type="submission" date="2016-11" db="UniProtKB">
        <authorList>
            <consortium name="WormBaseParasite"/>
        </authorList>
    </citation>
    <scope>IDENTIFICATION</scope>
</reference>
<accession>A0A1I7ZT39</accession>
<dbReference type="AlphaFoldDB" id="A0A1I7ZT39"/>
<evidence type="ECO:0000313" key="2">
    <source>
        <dbReference type="WBParaSite" id="L893_g29554.t1"/>
    </source>
</evidence>